<dbReference type="Proteomes" id="UP000002698">
    <property type="component" value="Chromosome"/>
</dbReference>
<feature type="transmembrane region" description="Helical" evidence="6">
    <location>
        <begin position="224"/>
        <end position="247"/>
    </location>
</feature>
<keyword evidence="3 6" id="KW-0812">Transmembrane</keyword>
<feature type="transmembrane region" description="Helical" evidence="6">
    <location>
        <begin position="323"/>
        <end position="343"/>
    </location>
</feature>
<feature type="transmembrane region" description="Helical" evidence="6">
    <location>
        <begin position="746"/>
        <end position="769"/>
    </location>
</feature>
<feature type="transmembrane region" description="Helical" evidence="6">
    <location>
        <begin position="647"/>
        <end position="666"/>
    </location>
</feature>
<dbReference type="EnsemblBacteria" id="CAI48483">
    <property type="protein sequence ID" value="CAI48483"/>
    <property type="gene ID" value="NP_0784A"/>
</dbReference>
<dbReference type="InterPro" id="IPR000731">
    <property type="entry name" value="SSD"/>
</dbReference>
<proteinExistence type="predicted"/>
<feature type="transmembrane region" description="Helical" evidence="6">
    <location>
        <begin position="673"/>
        <end position="693"/>
    </location>
</feature>
<evidence type="ECO:0000259" key="7">
    <source>
        <dbReference type="PROSITE" id="PS50156"/>
    </source>
</evidence>
<dbReference type="EMBL" id="CR936257">
    <property type="protein sequence ID" value="CAI48483.1"/>
    <property type="molecule type" value="Genomic_DNA"/>
</dbReference>
<dbReference type="SUPFAM" id="SSF82866">
    <property type="entry name" value="Multidrug efflux transporter AcrB transmembrane domain"/>
    <property type="match status" value="2"/>
</dbReference>
<reference evidence="8 9" key="1">
    <citation type="journal article" date="2005" name="Genome Res.">
        <title>Living with two extremes: conclusions from the genome sequence of Natronomonas pharaonis.</title>
        <authorList>
            <person name="Falb M."/>
            <person name="Pfeiffer F."/>
            <person name="Palm P."/>
            <person name="Rodewald K."/>
            <person name="Hickmann V."/>
            <person name="Tittor J."/>
            <person name="Oesterhelt D."/>
        </authorList>
    </citation>
    <scope>NUCLEOTIDE SEQUENCE [LARGE SCALE GENOMIC DNA]</scope>
    <source>
        <strain evidence="9">ATCC 35678 / DSM 2160 / CIP 103997 / JCM 8858 / NBRC 14720 / NCIMB 2260 / Gabara</strain>
    </source>
</reference>
<organism evidence="8 9">
    <name type="scientific">Natronomonas pharaonis (strain ATCC 35678 / DSM 2160 / CIP 103997 / JCM 8858 / NBRC 14720 / NCIMB 2260 / Gabara)</name>
    <name type="common">Halobacterium pharaonis</name>
    <dbReference type="NCBI Taxonomy" id="348780"/>
    <lineage>
        <taxon>Archaea</taxon>
        <taxon>Methanobacteriati</taxon>
        <taxon>Methanobacteriota</taxon>
        <taxon>Stenosarchaea group</taxon>
        <taxon>Halobacteria</taxon>
        <taxon>Halobacteriales</taxon>
        <taxon>Natronomonadaceae</taxon>
        <taxon>Natronomonas</taxon>
    </lineage>
</organism>
<dbReference type="PANTHER" id="PTHR33406">
    <property type="entry name" value="MEMBRANE PROTEIN MJ1562-RELATED"/>
    <property type="match status" value="1"/>
</dbReference>
<keyword evidence="2" id="KW-1003">Cell membrane</keyword>
<dbReference type="InterPro" id="IPR004869">
    <property type="entry name" value="MMPL_dom"/>
</dbReference>
<feature type="transmembrane region" description="Helical" evidence="6">
    <location>
        <begin position="699"/>
        <end position="717"/>
    </location>
</feature>
<keyword evidence="5 6" id="KW-0472">Membrane</keyword>
<dbReference type="PANTHER" id="PTHR33406:SF13">
    <property type="entry name" value="MEMBRANE PROTEIN YDFJ"/>
    <property type="match status" value="1"/>
</dbReference>
<feature type="domain" description="SSD" evidence="7">
    <location>
        <begin position="255"/>
        <end position="380"/>
    </location>
</feature>
<keyword evidence="4 6" id="KW-1133">Transmembrane helix</keyword>
<accession>A0A1U7EU61</accession>
<evidence type="ECO:0000256" key="4">
    <source>
        <dbReference type="ARBA" id="ARBA00022989"/>
    </source>
</evidence>
<dbReference type="OrthoDB" id="42357at2157"/>
<dbReference type="Gene3D" id="1.20.1640.10">
    <property type="entry name" value="Multidrug efflux transporter AcrB transmembrane domain"/>
    <property type="match status" value="2"/>
</dbReference>
<feature type="transmembrane region" description="Helical" evidence="6">
    <location>
        <begin position="419"/>
        <end position="439"/>
    </location>
</feature>
<comment type="subcellular location">
    <subcellularLocation>
        <location evidence="1">Cell membrane</location>
        <topology evidence="1">Multi-pass membrane protein</topology>
    </subcellularLocation>
</comment>
<evidence type="ECO:0000313" key="8">
    <source>
        <dbReference type="EMBL" id="CAI48483.1"/>
    </source>
</evidence>
<name>A0A1U7EU61_NATPD</name>
<evidence type="ECO:0000256" key="3">
    <source>
        <dbReference type="ARBA" id="ARBA00022692"/>
    </source>
</evidence>
<feature type="transmembrane region" description="Helical" evidence="6">
    <location>
        <begin position="254"/>
        <end position="276"/>
    </location>
</feature>
<feature type="domain" description="SSD" evidence="7">
    <location>
        <begin position="668"/>
        <end position="797"/>
    </location>
</feature>
<evidence type="ECO:0000256" key="2">
    <source>
        <dbReference type="ARBA" id="ARBA00022475"/>
    </source>
</evidence>
<evidence type="ECO:0000256" key="5">
    <source>
        <dbReference type="ARBA" id="ARBA00023136"/>
    </source>
</evidence>
<dbReference type="eggNOG" id="arCOG02174">
    <property type="taxonomic scope" value="Archaea"/>
</dbReference>
<dbReference type="GeneID" id="3700963"/>
<protein>
    <submittedName>
        <fullName evidence="8">RND superfamily permease</fullName>
    </submittedName>
</protein>
<dbReference type="AlphaFoldDB" id="A0A1U7EU61"/>
<feature type="transmembrane region" description="Helical" evidence="6">
    <location>
        <begin position="282"/>
        <end position="302"/>
    </location>
</feature>
<sequence length="804" mass="86990">MSGGVTDRIADEISDHPGRVTALFLIVTVLLLPGVFLMETDPGTERFIEGVDEADTLEDVTLRFESTFGPNEPSTQLIQTEDNVLTRSALATQLEVLEELHDRERLRVTDTMAAAPLVAEEIDPQANTPREQREVVEAATQQEIHDAVRALSDDPVFTSLTSEDLNPAAGEASATIVVVTHALPTDDDDQLMNLQHDVAETVGQVDETILVFGQGVLESEFQAIVYDSLAIVVPATILLILGLLLAAYRDPFDLVLGTAALVMTIVWTFGFAGYIGLPFNQLLIAVPILLLAIGIDFGIHMIDRYREHRLAGGAIRESMEYAAGHLLVAYGIIAGTTVVGFAANVTSELEPVQEFGIVAGLGMTFTLFIFGVFLPAAKVWLDERRDAFDLPSFGSDPIATEESALGRILKLGAVPARRVPVVFVVATLLVTAALGGYGAGVDTSFEEDDFLPPEEMPGYVEWLPEVLQPSEYTVAESVTVIEEEFAAGDDDTITIRLRGELTADDALQRLVRVEEDPPETFVETDGSAESRSILVPMALAAREDPTLAAMISRNDRTGDDIPNRNIDAIYDEVFDSPYGGMAEEYLTTDRDEARIVIEVRSEAAIEDVSDDARSFAERYRGDATATGQILVYQAVADAVFESAVQSFLTAIAVAGGMIILLYHLLFRRPLLGASTLVPITVTVCLLTATMRWLGIPFNALTATILSISIGLGVDYTVHFTHRYHEERETSDPVAAVTTTLRGTGGALTGTMLTTTIGLGALVLAVTPILGQFGLLTALSIVYSYLTTHILLPPFLIVLERFERG</sequence>
<dbReference type="InterPro" id="IPR050545">
    <property type="entry name" value="Mycobact_MmpL"/>
</dbReference>
<feature type="transmembrane region" description="Helical" evidence="6">
    <location>
        <begin position="775"/>
        <end position="798"/>
    </location>
</feature>
<evidence type="ECO:0000313" key="9">
    <source>
        <dbReference type="Proteomes" id="UP000002698"/>
    </source>
</evidence>
<dbReference type="HOGENOM" id="CLU_003088_0_0_2"/>
<feature type="transmembrane region" description="Helical" evidence="6">
    <location>
        <begin position="20"/>
        <end position="38"/>
    </location>
</feature>
<dbReference type="Pfam" id="PF03176">
    <property type="entry name" value="MMPL"/>
    <property type="match status" value="2"/>
</dbReference>
<keyword evidence="9" id="KW-1185">Reference proteome</keyword>
<evidence type="ECO:0000256" key="1">
    <source>
        <dbReference type="ARBA" id="ARBA00004651"/>
    </source>
</evidence>
<evidence type="ECO:0000256" key="6">
    <source>
        <dbReference type="SAM" id="Phobius"/>
    </source>
</evidence>
<dbReference type="KEGG" id="nph:NP_0784A"/>
<dbReference type="GO" id="GO:0005886">
    <property type="term" value="C:plasma membrane"/>
    <property type="evidence" value="ECO:0007669"/>
    <property type="project" value="UniProtKB-SubCell"/>
</dbReference>
<dbReference type="PROSITE" id="PS50156">
    <property type="entry name" value="SSD"/>
    <property type="match status" value="2"/>
</dbReference>
<feature type="transmembrane region" description="Helical" evidence="6">
    <location>
        <begin position="355"/>
        <end position="376"/>
    </location>
</feature>
<gene>
    <name evidence="8" type="ordered locus">NP_0784A</name>
</gene>
<dbReference type="RefSeq" id="WP_011322119.1">
    <property type="nucleotide sequence ID" value="NC_007426.1"/>
</dbReference>
<dbReference type="STRING" id="348780.NP_0784A"/>